<feature type="domain" description="HTH araC/xylS-type" evidence="4">
    <location>
        <begin position="148"/>
        <end position="246"/>
    </location>
</feature>
<reference evidence="5" key="1">
    <citation type="submission" date="2020-08" db="EMBL/GenBank/DDBJ databases">
        <title>Novel species isolated from subtropical streams in China.</title>
        <authorList>
            <person name="Lu H."/>
        </authorList>
    </citation>
    <scope>NUCLEOTIDE SEQUENCE</scope>
    <source>
        <strain evidence="5">KACC 12607</strain>
    </source>
</reference>
<dbReference type="PRINTS" id="PR00032">
    <property type="entry name" value="HTHARAC"/>
</dbReference>
<evidence type="ECO:0000259" key="4">
    <source>
        <dbReference type="PROSITE" id="PS01124"/>
    </source>
</evidence>
<evidence type="ECO:0000256" key="1">
    <source>
        <dbReference type="ARBA" id="ARBA00023015"/>
    </source>
</evidence>
<keyword evidence="6" id="KW-1185">Reference proteome</keyword>
<dbReference type="SMART" id="SM00342">
    <property type="entry name" value="HTH_ARAC"/>
    <property type="match status" value="1"/>
</dbReference>
<keyword evidence="2" id="KW-0238">DNA-binding</keyword>
<dbReference type="EMBL" id="JACOFV010000012">
    <property type="protein sequence ID" value="MBC3863049.1"/>
    <property type="molecule type" value="Genomic_DNA"/>
</dbReference>
<dbReference type="Gene3D" id="1.10.10.60">
    <property type="entry name" value="Homeodomain-like"/>
    <property type="match status" value="1"/>
</dbReference>
<evidence type="ECO:0000313" key="5">
    <source>
        <dbReference type="EMBL" id="MBC3863049.1"/>
    </source>
</evidence>
<evidence type="ECO:0000256" key="2">
    <source>
        <dbReference type="ARBA" id="ARBA00023125"/>
    </source>
</evidence>
<evidence type="ECO:0000313" key="6">
    <source>
        <dbReference type="Proteomes" id="UP000634011"/>
    </source>
</evidence>
<dbReference type="PANTHER" id="PTHR11019">
    <property type="entry name" value="HTH-TYPE TRANSCRIPTIONAL REGULATOR NIMR"/>
    <property type="match status" value="1"/>
</dbReference>
<sequence length="248" mass="28141">MISFAYHKQFDEAFDTGERSFAQTYLLYASSGTFHLEVNERCWLLPPHRAALIQAGIPIRIWTSAASTSASVLFSRDCISVPSLHCQVFRVTALITEMTNYATRWNESQAKLDDHSQSFFTALAHVVNEASNLVEDLWFPRAQTAELCRAVEFTLANLGETLNFSDVARAALASERTLSRRFTEEFDMGWSEFVQRARIIKATERLVMSADQIAHIAHDTGFSSASSFSQTFRQMMGETPSRYRERLK</sequence>
<dbReference type="RefSeq" id="WP_186913001.1">
    <property type="nucleotide sequence ID" value="NZ_JACOFV010000012.1"/>
</dbReference>
<gene>
    <name evidence="5" type="ORF">H8K32_13135</name>
</gene>
<evidence type="ECO:0000256" key="3">
    <source>
        <dbReference type="ARBA" id="ARBA00023163"/>
    </source>
</evidence>
<protein>
    <submittedName>
        <fullName evidence="5">AraC family transcriptional regulator</fullName>
    </submittedName>
</protein>
<dbReference type="GO" id="GO:0003700">
    <property type="term" value="F:DNA-binding transcription factor activity"/>
    <property type="evidence" value="ECO:0007669"/>
    <property type="project" value="InterPro"/>
</dbReference>
<dbReference type="PROSITE" id="PS01124">
    <property type="entry name" value="HTH_ARAC_FAMILY_2"/>
    <property type="match status" value="1"/>
</dbReference>
<keyword evidence="1" id="KW-0805">Transcription regulation</keyword>
<dbReference type="SUPFAM" id="SSF46689">
    <property type="entry name" value="Homeodomain-like"/>
    <property type="match status" value="1"/>
</dbReference>
<organism evidence="5 6">
    <name type="scientific">Undibacterium jejuense</name>
    <dbReference type="NCBI Taxonomy" id="1344949"/>
    <lineage>
        <taxon>Bacteria</taxon>
        <taxon>Pseudomonadati</taxon>
        <taxon>Pseudomonadota</taxon>
        <taxon>Betaproteobacteria</taxon>
        <taxon>Burkholderiales</taxon>
        <taxon>Oxalobacteraceae</taxon>
        <taxon>Undibacterium</taxon>
    </lineage>
</organism>
<dbReference type="AlphaFoldDB" id="A0A923HG02"/>
<accession>A0A923HG02</accession>
<dbReference type="Proteomes" id="UP000634011">
    <property type="component" value="Unassembled WGS sequence"/>
</dbReference>
<dbReference type="InterPro" id="IPR009057">
    <property type="entry name" value="Homeodomain-like_sf"/>
</dbReference>
<dbReference type="GO" id="GO:0043565">
    <property type="term" value="F:sequence-specific DNA binding"/>
    <property type="evidence" value="ECO:0007669"/>
    <property type="project" value="InterPro"/>
</dbReference>
<dbReference type="InterPro" id="IPR018060">
    <property type="entry name" value="HTH_AraC"/>
</dbReference>
<name>A0A923HG02_9BURK</name>
<dbReference type="PANTHER" id="PTHR11019:SF159">
    <property type="entry name" value="TRANSCRIPTIONAL REGULATOR-RELATED"/>
    <property type="match status" value="1"/>
</dbReference>
<comment type="caution">
    <text evidence="5">The sequence shown here is derived from an EMBL/GenBank/DDBJ whole genome shotgun (WGS) entry which is preliminary data.</text>
</comment>
<dbReference type="Pfam" id="PF12833">
    <property type="entry name" value="HTH_18"/>
    <property type="match status" value="1"/>
</dbReference>
<keyword evidence="3" id="KW-0804">Transcription</keyword>
<dbReference type="InterPro" id="IPR020449">
    <property type="entry name" value="Tscrpt_reg_AraC-type_HTH"/>
</dbReference>
<proteinExistence type="predicted"/>